<dbReference type="STRING" id="170573.GCA_001076995_02288"/>
<sequence>MEILKKIQVYSERCPKRLALQFEGQRYTYGELQDLIERYAEQLSITPQTKVAVGFHDQAQTLIYYLALLQCEAVPCVMDPKWSETQLQQIHQRYEIEVIIQSGGEVQPTSLPAYSENDEHHRIEGLLHIGFTSGTTGLPKAYYRNEASWLASYRENERLLSPEVHAIVAPGPLSHSLSLYACIYALYSGRTFIGMNHFEPTKMMQSIAEVKAPAALFLVPTMLRYSLHADFIADECVDIFTTGDKLPAEIFEQIKARFQGAHIIEFFGTSEASFISYNYNQQAPVRSVGRCFPNVQVELRAQDEVGIGQLFVRSDMTFSGYVGHPIAAQSTWISIGDYASLDETHHLFLHGRQADRLIIGGRNVYPSEIEEQALTHPDISEVLVIGESHAQFGQIAVMLYVGERTLTYREFRHFMEERCARYQIPSKLLRVAEMEYTASGKIARKRMALAYEEGRLKR</sequence>
<organism evidence="7 8">
    <name type="scientific">Staphylococcus pettenkoferi</name>
    <dbReference type="NCBI Taxonomy" id="170573"/>
    <lineage>
        <taxon>Bacteria</taxon>
        <taxon>Bacillati</taxon>
        <taxon>Bacillota</taxon>
        <taxon>Bacilli</taxon>
        <taxon>Bacillales</taxon>
        <taxon>Staphylococcaceae</taxon>
        <taxon>Staphylococcus</taxon>
    </lineage>
</organism>
<feature type="domain" description="AMP-dependent synthetase/ligase" evidence="5">
    <location>
        <begin position="12"/>
        <end position="321"/>
    </location>
</feature>
<feature type="domain" description="AMP-binding enzyme C-terminal" evidence="6">
    <location>
        <begin position="368"/>
        <end position="441"/>
    </location>
</feature>
<dbReference type="Proteomes" id="UP000235748">
    <property type="component" value="Unassembled WGS sequence"/>
</dbReference>
<evidence type="ECO:0000256" key="2">
    <source>
        <dbReference type="ARBA" id="ARBA00017625"/>
    </source>
</evidence>
<evidence type="ECO:0000259" key="5">
    <source>
        <dbReference type="Pfam" id="PF00501"/>
    </source>
</evidence>
<dbReference type="GO" id="GO:0031956">
    <property type="term" value="F:medium-chain fatty acid-CoA ligase activity"/>
    <property type="evidence" value="ECO:0007669"/>
    <property type="project" value="TreeGrafter"/>
</dbReference>
<dbReference type="InterPro" id="IPR042099">
    <property type="entry name" value="ANL_N_sf"/>
</dbReference>
<dbReference type="Pfam" id="PF13193">
    <property type="entry name" value="AMP-binding_C"/>
    <property type="match status" value="1"/>
</dbReference>
<dbReference type="PROSITE" id="PS00455">
    <property type="entry name" value="AMP_BINDING"/>
    <property type="match status" value="1"/>
</dbReference>
<dbReference type="Gene3D" id="3.40.50.12780">
    <property type="entry name" value="N-terminal domain of ligase-like"/>
    <property type="match status" value="1"/>
</dbReference>
<dbReference type="EMBL" id="PNGG01000001">
    <property type="protein sequence ID" value="PMC20720.1"/>
    <property type="molecule type" value="Genomic_DNA"/>
</dbReference>
<dbReference type="RefSeq" id="WP_070503339.1">
    <property type="nucleotide sequence ID" value="NZ_JAASJD010000002.1"/>
</dbReference>
<evidence type="ECO:0000313" key="7">
    <source>
        <dbReference type="EMBL" id="PMC20720.1"/>
    </source>
</evidence>
<name>A0A2N6QLZ6_9STAP</name>
<accession>A0A2N6QLZ6</accession>
<protein>
    <recommendedName>
        <fullName evidence="2">Putative long chain fatty acid-CoA ligase VraA</fullName>
    </recommendedName>
    <alternativeName>
        <fullName evidence="4">Acyl-CoA synthetase</fullName>
    </alternativeName>
</protein>
<evidence type="ECO:0000259" key="6">
    <source>
        <dbReference type="Pfam" id="PF13193"/>
    </source>
</evidence>
<dbReference type="InterPro" id="IPR000873">
    <property type="entry name" value="AMP-dep_synth/lig_dom"/>
</dbReference>
<dbReference type="SUPFAM" id="SSF56801">
    <property type="entry name" value="Acetyl-CoA synthetase-like"/>
    <property type="match status" value="1"/>
</dbReference>
<dbReference type="Gene3D" id="3.30.300.30">
    <property type="match status" value="1"/>
</dbReference>
<comment type="caution">
    <text evidence="7">The sequence shown here is derived from an EMBL/GenBank/DDBJ whole genome shotgun (WGS) entry which is preliminary data.</text>
</comment>
<dbReference type="AlphaFoldDB" id="A0A2N6QLZ6"/>
<reference evidence="7 8" key="1">
    <citation type="submission" date="2017-09" db="EMBL/GenBank/DDBJ databases">
        <title>Bacterial strain isolated from the female urinary microbiota.</title>
        <authorList>
            <person name="Thomas-White K."/>
            <person name="Kumar N."/>
            <person name="Forster S."/>
            <person name="Putonti C."/>
            <person name="Lawley T."/>
            <person name="Wolfe A.J."/>
        </authorList>
    </citation>
    <scope>NUCLEOTIDE SEQUENCE [LARGE SCALE GENOMIC DNA]</scope>
    <source>
        <strain evidence="7 8">UMB0834</strain>
    </source>
</reference>
<dbReference type="InterPro" id="IPR045851">
    <property type="entry name" value="AMP-bd_C_sf"/>
</dbReference>
<dbReference type="PANTHER" id="PTHR43201:SF5">
    <property type="entry name" value="MEDIUM-CHAIN ACYL-COA LIGASE ACSF2, MITOCHONDRIAL"/>
    <property type="match status" value="1"/>
</dbReference>
<gene>
    <name evidence="7" type="ORF">CJ235_03305</name>
</gene>
<keyword evidence="3" id="KW-0436">Ligase</keyword>
<evidence type="ECO:0000256" key="4">
    <source>
        <dbReference type="ARBA" id="ARBA00032875"/>
    </source>
</evidence>
<dbReference type="Pfam" id="PF00501">
    <property type="entry name" value="AMP-binding"/>
    <property type="match status" value="1"/>
</dbReference>
<dbReference type="InterPro" id="IPR020845">
    <property type="entry name" value="AMP-binding_CS"/>
</dbReference>
<evidence type="ECO:0000313" key="8">
    <source>
        <dbReference type="Proteomes" id="UP000235748"/>
    </source>
</evidence>
<evidence type="ECO:0000256" key="3">
    <source>
        <dbReference type="ARBA" id="ARBA00022598"/>
    </source>
</evidence>
<dbReference type="InterPro" id="IPR025110">
    <property type="entry name" value="AMP-bd_C"/>
</dbReference>
<proteinExistence type="inferred from homology"/>
<comment type="similarity">
    <text evidence="1">Belongs to the ATP-dependent AMP-binding enzyme family.</text>
</comment>
<dbReference type="PANTHER" id="PTHR43201">
    <property type="entry name" value="ACYL-COA SYNTHETASE"/>
    <property type="match status" value="1"/>
</dbReference>
<dbReference type="GO" id="GO:0006631">
    <property type="term" value="P:fatty acid metabolic process"/>
    <property type="evidence" value="ECO:0007669"/>
    <property type="project" value="TreeGrafter"/>
</dbReference>
<evidence type="ECO:0000256" key="1">
    <source>
        <dbReference type="ARBA" id="ARBA00006432"/>
    </source>
</evidence>